<dbReference type="Proteomes" id="UP000095768">
    <property type="component" value="Unassembled WGS sequence"/>
</dbReference>
<accession>A0A1D4HZW7</accession>
<dbReference type="EMBL" id="FMPI01000002">
    <property type="protein sequence ID" value="SCS42661.1"/>
    <property type="molecule type" value="Genomic_DNA"/>
</dbReference>
<proteinExistence type="predicted"/>
<evidence type="ECO:0000313" key="8">
    <source>
        <dbReference type="Proteomes" id="UP000095768"/>
    </source>
</evidence>
<dbReference type="Gene3D" id="1.10.10.60">
    <property type="entry name" value="Homeodomain-like"/>
    <property type="match status" value="2"/>
</dbReference>
<dbReference type="InterPro" id="IPR009057">
    <property type="entry name" value="Homeodomain-like_sf"/>
</dbReference>
<dbReference type="PROSITE" id="PS01124">
    <property type="entry name" value="HTH_ARAC_FAMILY_2"/>
    <property type="match status" value="1"/>
</dbReference>
<keyword evidence="7" id="KW-1185">Reference proteome</keyword>
<dbReference type="Pfam" id="PF02311">
    <property type="entry name" value="AraC_binding"/>
    <property type="match status" value="1"/>
</dbReference>
<dbReference type="InterPro" id="IPR050204">
    <property type="entry name" value="AraC_XylS_family_regulators"/>
</dbReference>
<name>A0A1D4HZW7_9STAP</name>
<reference evidence="6 8" key="2">
    <citation type="submission" date="2016-09" db="EMBL/GenBank/DDBJ databases">
        <authorList>
            <consortium name="Pathogen Informatics"/>
        </authorList>
    </citation>
    <scope>NUCLEOTIDE SEQUENCE [LARGE SCALE GENOMIC DNA]</scope>
    <source>
        <strain evidence="6 8">82B</strain>
    </source>
</reference>
<dbReference type="GO" id="GO:0043565">
    <property type="term" value="F:sequence-specific DNA binding"/>
    <property type="evidence" value="ECO:0007669"/>
    <property type="project" value="InterPro"/>
</dbReference>
<dbReference type="SUPFAM" id="SSF51215">
    <property type="entry name" value="Regulatory protein AraC"/>
    <property type="match status" value="1"/>
</dbReference>
<dbReference type="AlphaFoldDB" id="A0A1D4HZW7"/>
<organism evidence="6 8">
    <name type="scientific">Staphylococcus caeli</name>
    <dbReference type="NCBI Taxonomy" id="2201815"/>
    <lineage>
        <taxon>Bacteria</taxon>
        <taxon>Bacillati</taxon>
        <taxon>Bacillota</taxon>
        <taxon>Bacilli</taxon>
        <taxon>Bacillales</taxon>
        <taxon>Staphylococcaceae</taxon>
        <taxon>Staphylococcus</taxon>
    </lineage>
</organism>
<dbReference type="Proteomes" id="UP000095412">
    <property type="component" value="Unassembled WGS sequence"/>
</dbReference>
<reference evidence="5 7" key="1">
    <citation type="submission" date="2016-09" db="EMBL/GenBank/DDBJ databases">
        <authorList>
            <consortium name="Pathogen Informatics"/>
            <person name="Sun Q."/>
            <person name="Inoue M."/>
        </authorList>
    </citation>
    <scope>NUCLEOTIDE SEQUENCE [LARGE SCALE GENOMIC DNA]</scope>
    <source>
        <strain evidence="5 7">82C</strain>
    </source>
</reference>
<evidence type="ECO:0000256" key="1">
    <source>
        <dbReference type="ARBA" id="ARBA00023015"/>
    </source>
</evidence>
<dbReference type="Pfam" id="PF12833">
    <property type="entry name" value="HTH_18"/>
    <property type="match status" value="1"/>
</dbReference>
<dbReference type="SMART" id="SM00342">
    <property type="entry name" value="HTH_ARAC"/>
    <property type="match status" value="1"/>
</dbReference>
<dbReference type="InterPro" id="IPR037923">
    <property type="entry name" value="HTH-like"/>
</dbReference>
<dbReference type="EMBL" id="FMPG01000002">
    <property type="protein sequence ID" value="SCS61242.1"/>
    <property type="molecule type" value="Genomic_DNA"/>
</dbReference>
<gene>
    <name evidence="6" type="ORF">SAMEA2297795_00810</name>
    <name evidence="5" type="ORF">SAMEA2297796_00488</name>
</gene>
<evidence type="ECO:0000313" key="6">
    <source>
        <dbReference type="EMBL" id="SCS61242.1"/>
    </source>
</evidence>
<evidence type="ECO:0000313" key="7">
    <source>
        <dbReference type="Proteomes" id="UP000095412"/>
    </source>
</evidence>
<dbReference type="InterPro" id="IPR018060">
    <property type="entry name" value="HTH_AraC"/>
</dbReference>
<keyword evidence="3" id="KW-0804">Transcription</keyword>
<keyword evidence="2" id="KW-0238">DNA-binding</keyword>
<dbReference type="PANTHER" id="PTHR46796">
    <property type="entry name" value="HTH-TYPE TRANSCRIPTIONAL ACTIVATOR RHAS-RELATED"/>
    <property type="match status" value="1"/>
</dbReference>
<evidence type="ECO:0000313" key="5">
    <source>
        <dbReference type="EMBL" id="SCS42661.1"/>
    </source>
</evidence>
<evidence type="ECO:0000256" key="2">
    <source>
        <dbReference type="ARBA" id="ARBA00023125"/>
    </source>
</evidence>
<dbReference type="GO" id="GO:0003700">
    <property type="term" value="F:DNA-binding transcription factor activity"/>
    <property type="evidence" value="ECO:0007669"/>
    <property type="project" value="InterPro"/>
</dbReference>
<dbReference type="InterPro" id="IPR003313">
    <property type="entry name" value="AraC-bd"/>
</dbReference>
<sequence>MNEFKFKNAIGITALSAKMDDFTYKKHAHQEYSIGVTLKGIQGYHLKGEKRQSFQNGVMFFNPEENHDGMSNGEEGLEYAMLYIKPEQLLEATNLKHIVQFQDPIIYNGKIAHHVLQLAHSIFKESSEAVCYEQFQNLVDSLKIDTYYEKSNVDHVKLRLAKDIIKSSVTDTFKLEYICKELQLSKFQFIRFFKSQTGITPYQYYINYKTEVAKQIIERTKDVYLAVTECGFVDLAHLNKVFKYRYGVTAYQYMSKLK</sequence>
<dbReference type="SUPFAM" id="SSF46689">
    <property type="entry name" value="Homeodomain-like"/>
    <property type="match status" value="1"/>
</dbReference>
<keyword evidence="1" id="KW-0805">Transcription regulation</keyword>
<evidence type="ECO:0000256" key="3">
    <source>
        <dbReference type="ARBA" id="ARBA00023163"/>
    </source>
</evidence>
<dbReference type="RefSeq" id="WP_069994624.1">
    <property type="nucleotide sequence ID" value="NZ_FMPG01000002.1"/>
</dbReference>
<evidence type="ECO:0000259" key="4">
    <source>
        <dbReference type="PROSITE" id="PS01124"/>
    </source>
</evidence>
<protein>
    <submittedName>
        <fullName evidence="6">Transcriptional antiterminator</fullName>
    </submittedName>
</protein>
<feature type="domain" description="HTH araC/xylS-type" evidence="4">
    <location>
        <begin position="159"/>
        <end position="256"/>
    </location>
</feature>
<dbReference type="OrthoDB" id="183331at2"/>
<dbReference type="PANTHER" id="PTHR46796:SF2">
    <property type="entry name" value="TRANSCRIPTIONAL REGULATORY PROTEIN"/>
    <property type="match status" value="1"/>
</dbReference>